<dbReference type="PANTHER" id="PTHR22916">
    <property type="entry name" value="GLYCOSYLTRANSFERASE"/>
    <property type="match status" value="1"/>
</dbReference>
<dbReference type="Pfam" id="PF00535">
    <property type="entry name" value="Glycos_transf_2"/>
    <property type="match status" value="1"/>
</dbReference>
<accession>R2PT74</accession>
<dbReference type="AlphaFoldDB" id="R2PT74"/>
<evidence type="ECO:0000313" key="2">
    <source>
        <dbReference type="EMBL" id="EOH87792.1"/>
    </source>
</evidence>
<keyword evidence="3" id="KW-1185">Reference proteome</keyword>
<dbReference type="PATRIC" id="fig|1158607.3.peg.4631"/>
<dbReference type="RefSeq" id="WP_010759582.1">
    <property type="nucleotide sequence ID" value="NZ_ASWD01000003.1"/>
</dbReference>
<organism evidence="2 3">
    <name type="scientific">Enterococcus pallens ATCC BAA-351</name>
    <dbReference type="NCBI Taxonomy" id="1158607"/>
    <lineage>
        <taxon>Bacteria</taxon>
        <taxon>Bacillati</taxon>
        <taxon>Bacillota</taxon>
        <taxon>Bacilli</taxon>
        <taxon>Lactobacillales</taxon>
        <taxon>Enterococcaceae</taxon>
        <taxon>Enterococcus</taxon>
    </lineage>
</organism>
<comment type="caution">
    <text evidence="2">The sequence shown here is derived from an EMBL/GenBank/DDBJ whole genome shotgun (WGS) entry which is preliminary data.</text>
</comment>
<dbReference type="OrthoDB" id="396512at2"/>
<dbReference type="PANTHER" id="PTHR22916:SF3">
    <property type="entry name" value="UDP-GLCNAC:BETAGAL BETA-1,3-N-ACETYLGLUCOSAMINYLTRANSFERASE-LIKE PROTEIN 1"/>
    <property type="match status" value="1"/>
</dbReference>
<name>R2PT74_9ENTE</name>
<dbReference type="eggNOG" id="COG0463">
    <property type="taxonomic scope" value="Bacteria"/>
</dbReference>
<dbReference type="Gene3D" id="3.90.550.10">
    <property type="entry name" value="Spore Coat Polysaccharide Biosynthesis Protein SpsA, Chain A"/>
    <property type="match status" value="1"/>
</dbReference>
<feature type="domain" description="Glycosyltransferase 2-like" evidence="1">
    <location>
        <begin position="7"/>
        <end position="124"/>
    </location>
</feature>
<evidence type="ECO:0000259" key="1">
    <source>
        <dbReference type="Pfam" id="PF00535"/>
    </source>
</evidence>
<dbReference type="GO" id="GO:0016758">
    <property type="term" value="F:hexosyltransferase activity"/>
    <property type="evidence" value="ECO:0007669"/>
    <property type="project" value="UniProtKB-ARBA"/>
</dbReference>
<dbReference type="Proteomes" id="UP000013782">
    <property type="component" value="Unassembled WGS sequence"/>
</dbReference>
<dbReference type="HOGENOM" id="CLU_025996_25_1_9"/>
<dbReference type="InterPro" id="IPR029044">
    <property type="entry name" value="Nucleotide-diphossugar_trans"/>
</dbReference>
<evidence type="ECO:0000313" key="3">
    <source>
        <dbReference type="Proteomes" id="UP000013782"/>
    </source>
</evidence>
<dbReference type="STRING" id="160454.RV10_GL000191"/>
<dbReference type="SUPFAM" id="SSF53448">
    <property type="entry name" value="Nucleotide-diphospho-sugar transferases"/>
    <property type="match status" value="1"/>
</dbReference>
<dbReference type="InterPro" id="IPR001173">
    <property type="entry name" value="Glyco_trans_2-like"/>
</dbReference>
<reference evidence="2 3" key="1">
    <citation type="submission" date="2013-02" db="EMBL/GenBank/DDBJ databases">
        <title>The Genome Sequence of Enterococcus pallens BAA-351.</title>
        <authorList>
            <consortium name="The Broad Institute Genome Sequencing Platform"/>
            <consortium name="The Broad Institute Genome Sequencing Center for Infectious Disease"/>
            <person name="Earl A.M."/>
            <person name="Gilmore M.S."/>
            <person name="Lebreton F."/>
            <person name="Walker B."/>
            <person name="Young S.K."/>
            <person name="Zeng Q."/>
            <person name="Gargeya S."/>
            <person name="Fitzgerald M."/>
            <person name="Haas B."/>
            <person name="Abouelleil A."/>
            <person name="Alvarado L."/>
            <person name="Arachchi H.M."/>
            <person name="Berlin A.M."/>
            <person name="Chapman S.B."/>
            <person name="Dewar J."/>
            <person name="Goldberg J."/>
            <person name="Griggs A."/>
            <person name="Gujja S."/>
            <person name="Hansen M."/>
            <person name="Howarth C."/>
            <person name="Imamovic A."/>
            <person name="Larimer J."/>
            <person name="McCowan C."/>
            <person name="Murphy C."/>
            <person name="Neiman D."/>
            <person name="Pearson M."/>
            <person name="Priest M."/>
            <person name="Roberts A."/>
            <person name="Saif S."/>
            <person name="Shea T."/>
            <person name="Sisk P."/>
            <person name="Sykes S."/>
            <person name="Wortman J."/>
            <person name="Nusbaum C."/>
            <person name="Birren B."/>
        </authorList>
    </citation>
    <scope>NUCLEOTIDE SEQUENCE [LARGE SCALE GENOMIC DNA]</scope>
    <source>
        <strain evidence="2 3">ATCC BAA-351</strain>
    </source>
</reference>
<dbReference type="EMBL" id="AJAQ01000046">
    <property type="protein sequence ID" value="EOH87792.1"/>
    <property type="molecule type" value="Genomic_DNA"/>
</dbReference>
<sequence length="346" mass="39877">MSAVGFSIIIPVYNAELIIDKTIESLKKLDYQNYEVILVNDGSTDKTEDIIKQSINGYHKFHLVSTTNNGPGPARNIGIANAINEYLLFFDVDDVPKKTILKDYNEIHSKHTDIDLIVSSFTYVTKKNNVVVSSKDYIADERIYRSKNEFLDDLYSLMNKQLMYVVWNKCYKSKIVKENSICFKNYRSCEDRIFNLEYFKKCNKSFISSKIEYVYEFESGKGITNDYSINKYQTFKEFYELTNELTNGRNKSGTASLFLKGVTSVIFSILNNNDLSNAEKKEEISSLLNDSATVEAKKIAITDTKSKWMLKKIYNLPTFLFIKLISSGNFIELKLPRIMSALKKVY</sequence>
<dbReference type="CDD" id="cd00761">
    <property type="entry name" value="Glyco_tranf_GTA_type"/>
    <property type="match status" value="1"/>
</dbReference>
<gene>
    <name evidence="2" type="ORF">UAU_04646</name>
</gene>
<proteinExistence type="predicted"/>
<protein>
    <recommendedName>
        <fullName evidence="1">Glycosyltransferase 2-like domain-containing protein</fullName>
    </recommendedName>
</protein>